<dbReference type="AlphaFoldDB" id="A0A086JZF7"/>
<gene>
    <name evidence="2" type="ORF">TGDOM2_313780</name>
</gene>
<organism evidence="2 3">
    <name type="scientific">Toxoplasma gondii GAB2-2007-GAL-DOM2</name>
    <dbReference type="NCBI Taxonomy" id="1130820"/>
    <lineage>
        <taxon>Eukaryota</taxon>
        <taxon>Sar</taxon>
        <taxon>Alveolata</taxon>
        <taxon>Apicomplexa</taxon>
        <taxon>Conoidasida</taxon>
        <taxon>Coccidia</taxon>
        <taxon>Eucoccidiorida</taxon>
        <taxon>Eimeriorina</taxon>
        <taxon>Sarcocystidae</taxon>
        <taxon>Toxoplasma</taxon>
    </lineage>
</organism>
<accession>A0A086JZF7</accession>
<sequence length="463" mass="47313">MSLDEPCCPPPSRHHRRHREQNLKDACAGLGSNSDTTTPQSETFPVVASGDGLAVSSEEREGSSTPSLMVLTPSGQLHHAAGNPGLFATTPNVAVVSQPSGGCASVGIQNQVAPLSHVFSSGATPSQVVLQQASPPQHFVVRHTTPQATAFPSTPVQQLSVNATGFYQGGSQNGGVTQAQSMPLQAGMRLTPANSQASVQQAPCGQVHFVLQPQIQQMPFHVQASPMTPPAWGPQMPSAPLFTPCLRCGGVEQTQPPPPTTLCCQPSPSEPQMFIFQSPTGAGSPGVSAVYGSASPCSAAPSCAIPQTQTGIIPTVQPQTFGTVLHGQPVSCCYPAGTSAATMNVAGPKVALHGTPGMVVPSGGQASVQTVLPQSVVVGMSGMGTTLVEGTTGQPLVVYQAGTVLRDASAVGYPAVMNLVPPSIAALQAGHVFSRGGKKGADGQDGRKDRQQTGSLWCGSCAR</sequence>
<evidence type="ECO:0000313" key="2">
    <source>
        <dbReference type="EMBL" id="KFG37525.1"/>
    </source>
</evidence>
<feature type="region of interest" description="Disordered" evidence="1">
    <location>
        <begin position="436"/>
        <end position="463"/>
    </location>
</feature>
<protein>
    <submittedName>
        <fullName evidence="2">Uncharacterized protein</fullName>
    </submittedName>
</protein>
<dbReference type="OrthoDB" id="331214at2759"/>
<dbReference type="EMBL" id="AHZU02001005">
    <property type="protein sequence ID" value="KFG37525.1"/>
    <property type="molecule type" value="Genomic_DNA"/>
</dbReference>
<reference evidence="2 3" key="1">
    <citation type="submission" date="2014-02" db="EMBL/GenBank/DDBJ databases">
        <authorList>
            <person name="Sibley D."/>
            <person name="Venepally P."/>
            <person name="Karamycheva S."/>
            <person name="Hadjithomas M."/>
            <person name="Khan A."/>
            <person name="Brunk B."/>
            <person name="Roos D."/>
            <person name="Caler E."/>
            <person name="Lorenzi H."/>
        </authorList>
    </citation>
    <scope>NUCLEOTIDE SEQUENCE [LARGE SCALE GENOMIC DNA]</scope>
    <source>
        <strain evidence="2 3">GAB2-2007-GAL-DOM2</strain>
    </source>
</reference>
<evidence type="ECO:0000313" key="3">
    <source>
        <dbReference type="Proteomes" id="UP000028837"/>
    </source>
</evidence>
<evidence type="ECO:0000256" key="1">
    <source>
        <dbReference type="SAM" id="MobiDB-lite"/>
    </source>
</evidence>
<feature type="region of interest" description="Disordered" evidence="1">
    <location>
        <begin position="1"/>
        <end position="66"/>
    </location>
</feature>
<dbReference type="Proteomes" id="UP000028837">
    <property type="component" value="Unassembled WGS sequence"/>
</dbReference>
<feature type="compositionally biased region" description="Basic and acidic residues" evidence="1">
    <location>
        <begin position="439"/>
        <end position="451"/>
    </location>
</feature>
<proteinExistence type="predicted"/>
<name>A0A086JZF7_TOXGO</name>
<dbReference type="VEuPathDB" id="ToxoDB:TGDOM2_313780"/>
<comment type="caution">
    <text evidence="2">The sequence shown here is derived from an EMBL/GenBank/DDBJ whole genome shotgun (WGS) entry which is preliminary data.</text>
</comment>
<feature type="compositionally biased region" description="Polar residues" evidence="1">
    <location>
        <begin position="31"/>
        <end position="43"/>
    </location>
</feature>